<dbReference type="SUPFAM" id="SSF51197">
    <property type="entry name" value="Clavaminate synthase-like"/>
    <property type="match status" value="1"/>
</dbReference>
<proteinExistence type="predicted"/>
<accession>A0A7S3ZWG0</accession>
<evidence type="ECO:0000313" key="5">
    <source>
        <dbReference type="Proteomes" id="UP000789595"/>
    </source>
</evidence>
<organism evidence="3">
    <name type="scientific">Pelagomonas calceolata</name>
    <dbReference type="NCBI Taxonomy" id="35677"/>
    <lineage>
        <taxon>Eukaryota</taxon>
        <taxon>Sar</taxon>
        <taxon>Stramenopiles</taxon>
        <taxon>Ochrophyta</taxon>
        <taxon>Pelagophyceae</taxon>
        <taxon>Pelagomonadales</taxon>
        <taxon>Pelagomonadaceae</taxon>
        <taxon>Pelagomonas</taxon>
    </lineage>
</organism>
<reference evidence="3" key="1">
    <citation type="submission" date="2021-01" db="EMBL/GenBank/DDBJ databases">
        <authorList>
            <person name="Corre E."/>
            <person name="Pelletier E."/>
            <person name="Niang G."/>
            <person name="Scheremetjew M."/>
            <person name="Finn R."/>
            <person name="Kale V."/>
            <person name="Holt S."/>
            <person name="Cochrane G."/>
            <person name="Meng A."/>
            <person name="Brown T."/>
            <person name="Cohen L."/>
        </authorList>
    </citation>
    <scope>NUCLEOTIDE SEQUENCE</scope>
    <source>
        <strain evidence="3">CCMP1756</strain>
    </source>
</reference>
<reference evidence="4" key="2">
    <citation type="submission" date="2021-11" db="EMBL/GenBank/DDBJ databases">
        <authorList>
            <consortium name="Genoscope - CEA"/>
            <person name="William W."/>
        </authorList>
    </citation>
    <scope>NUCLEOTIDE SEQUENCE</scope>
</reference>
<dbReference type="PANTHER" id="PTHR20883">
    <property type="entry name" value="PHYTANOYL-COA DIOXYGENASE DOMAIN CONTAINING 1"/>
    <property type="match status" value="1"/>
</dbReference>
<evidence type="ECO:0008006" key="6">
    <source>
        <dbReference type="Google" id="ProtNLM"/>
    </source>
</evidence>
<evidence type="ECO:0000256" key="1">
    <source>
        <dbReference type="ARBA" id="ARBA00001962"/>
    </source>
</evidence>
<dbReference type="GO" id="GO:0046872">
    <property type="term" value="F:metal ion binding"/>
    <property type="evidence" value="ECO:0007669"/>
    <property type="project" value="UniProtKB-ARBA"/>
</dbReference>
<sequence>MEDPVRALPPLSRAEFARRGFVVLRAPIISRDYCDLLNARLEKLLRGEYDVPGGAPDKVPAFRTETRTKPGKKPPPLGGPSSRTLQVINCWKADAAFAALVRSPTLGRAVAEVMGWRGARVANDQAWGKPPGAAALTFHRDSPYFDFVPAAVATVWIALDAMTEELGPLEYVEGSHAWGDGRVGSAEQFFDSRDPTALLYDAARREGIAAPEASLVVERLDVPAGGAGIHNGRLWHGSGRNRSRTQPRRGLGIHFVPADARFRDAENGYETLAHRFRDPSGGNALPDHAFPVTWTM</sequence>
<dbReference type="Proteomes" id="UP000789595">
    <property type="component" value="Unassembled WGS sequence"/>
</dbReference>
<evidence type="ECO:0000256" key="2">
    <source>
        <dbReference type="SAM" id="MobiDB-lite"/>
    </source>
</evidence>
<dbReference type="Pfam" id="PF05721">
    <property type="entry name" value="PhyH"/>
    <property type="match status" value="1"/>
</dbReference>
<dbReference type="AlphaFoldDB" id="A0A7S3ZWG0"/>
<dbReference type="EMBL" id="CAKKNE010000002">
    <property type="protein sequence ID" value="CAH0367126.1"/>
    <property type="molecule type" value="Genomic_DNA"/>
</dbReference>
<protein>
    <recommendedName>
        <fullName evidence="6">Phytanoyl-CoA dioxygenase</fullName>
    </recommendedName>
</protein>
<evidence type="ECO:0000313" key="4">
    <source>
        <dbReference type="EMBL" id="CAH0367126.1"/>
    </source>
</evidence>
<dbReference type="PANTHER" id="PTHR20883:SF48">
    <property type="entry name" value="ECTOINE DIOXYGENASE"/>
    <property type="match status" value="1"/>
</dbReference>
<feature type="region of interest" description="Disordered" evidence="2">
    <location>
        <begin position="56"/>
        <end position="81"/>
    </location>
</feature>
<dbReference type="OrthoDB" id="445007at2759"/>
<comment type="cofactor">
    <cofactor evidence="1">
        <name>Fe cation</name>
        <dbReference type="ChEBI" id="CHEBI:24875"/>
    </cofactor>
</comment>
<keyword evidence="5" id="KW-1185">Reference proteome</keyword>
<evidence type="ECO:0000313" key="3">
    <source>
        <dbReference type="EMBL" id="CAE0696238.1"/>
    </source>
</evidence>
<gene>
    <name evidence="3" type="ORF">PCAL00307_LOCUS11674</name>
    <name evidence="4" type="ORF">PECAL_2P01330</name>
</gene>
<dbReference type="Gene3D" id="2.60.120.620">
    <property type="entry name" value="q2cbj1_9rhob like domain"/>
    <property type="match status" value="1"/>
</dbReference>
<dbReference type="GO" id="GO:0016491">
    <property type="term" value="F:oxidoreductase activity"/>
    <property type="evidence" value="ECO:0007669"/>
    <property type="project" value="UniProtKB-ARBA"/>
</dbReference>
<dbReference type="InterPro" id="IPR008775">
    <property type="entry name" value="Phytyl_CoA_dOase-like"/>
</dbReference>
<dbReference type="EMBL" id="HBIW01013587">
    <property type="protein sequence ID" value="CAE0696238.1"/>
    <property type="molecule type" value="Transcribed_RNA"/>
</dbReference>
<name>A0A7S3ZWG0_9STRA</name>